<feature type="binding site" evidence="7">
    <location>
        <begin position="198"/>
        <end position="199"/>
    </location>
    <ligand>
        <name>substrate</name>
    </ligand>
</feature>
<evidence type="ECO:0000256" key="1">
    <source>
        <dbReference type="ARBA" id="ARBA00000380"/>
    </source>
</evidence>
<comment type="similarity">
    <text evidence="3 9">Belongs to the phosphoglycerate mutase family. BPG-dependent PGAM subfamily.</text>
</comment>
<dbReference type="HAMAP" id="MF_01039">
    <property type="entry name" value="PGAM_GpmA"/>
    <property type="match status" value="1"/>
</dbReference>
<reference evidence="10" key="2">
    <citation type="submission" date="2021-01" db="EMBL/GenBank/DDBJ databases">
        <authorList>
            <person name="Schikora-Tamarit M.A."/>
        </authorList>
    </citation>
    <scope>NUCLEOTIDE SEQUENCE</scope>
    <source>
        <strain evidence="10">CBS2887</strain>
    </source>
</reference>
<reference evidence="10" key="1">
    <citation type="journal article" date="2021" name="Open Biol.">
        <title>Shared evolutionary footprints suggest mitochondrial oxidative damage underlies multiple complex I losses in fungi.</title>
        <authorList>
            <person name="Schikora-Tamarit M.A."/>
            <person name="Marcet-Houben M."/>
            <person name="Nosek J."/>
            <person name="Gabaldon T."/>
        </authorList>
    </citation>
    <scope>NUCLEOTIDE SEQUENCE</scope>
    <source>
        <strain evidence="10">CBS2887</strain>
    </source>
</reference>
<proteinExistence type="inferred from homology"/>
<dbReference type="GO" id="GO:0006096">
    <property type="term" value="P:glycolytic process"/>
    <property type="evidence" value="ECO:0007669"/>
    <property type="project" value="UniProtKB-KW"/>
</dbReference>
<dbReference type="InterPro" id="IPR029033">
    <property type="entry name" value="His_PPase_superfam"/>
</dbReference>
<evidence type="ECO:0000256" key="8">
    <source>
        <dbReference type="PIRSR" id="PIRSR613078-3"/>
    </source>
</evidence>
<sequence length="332" mass="37252">MLVSAAKNPGSSGDVAHVNYGKYLDLVMLWNYMMMTSHGPRLNVAHYIKFHVPRFCCLRTSERNPSNFHLQLFSNNFNCYNIITMPKLILVRHGQSEWNEKNLFTGWVDVKLSAVGEKEAKRAGELLKESGIKPDILFTSKLTRAIQTANLALENAGLAYLDVERSWRLNERHYGALQGKDKAETLAQYGPEKFKTWRRSFDIPPPPIEDASEFSQAGDERYRLIDPAVLPKTESLKLVIDRLLPYWQDTIAKQLRDGKTVMITAHGNSLRALVKHLDNISDADIAELNIPTGIPLVYELDENLKPTKPAYYLDPEAAAAGAAAVAAQGSKK</sequence>
<feature type="binding site" evidence="7">
    <location>
        <position position="144"/>
    </location>
    <ligand>
        <name>substrate</name>
    </ligand>
</feature>
<dbReference type="InterPro" id="IPR001345">
    <property type="entry name" value="PG/BPGM_mutase_AS"/>
</dbReference>
<evidence type="ECO:0000256" key="2">
    <source>
        <dbReference type="ARBA" id="ARBA00004798"/>
    </source>
</evidence>
<evidence type="ECO:0000313" key="11">
    <source>
        <dbReference type="Proteomes" id="UP000774326"/>
    </source>
</evidence>
<keyword evidence="5 9" id="KW-0413">Isomerase</keyword>
<dbReference type="Proteomes" id="UP000774326">
    <property type="component" value="Unassembled WGS sequence"/>
</dbReference>
<dbReference type="AlphaFoldDB" id="A0A9P8Q0X2"/>
<dbReference type="Gene3D" id="3.40.50.1240">
    <property type="entry name" value="Phosphoglycerate mutase-like"/>
    <property type="match status" value="1"/>
</dbReference>
<feature type="binding site" evidence="7">
    <location>
        <begin position="105"/>
        <end position="106"/>
    </location>
    <ligand>
        <name>substrate</name>
    </ligand>
</feature>
<dbReference type="Pfam" id="PF00300">
    <property type="entry name" value="His_Phos_1"/>
    <property type="match status" value="1"/>
</dbReference>
<dbReference type="PROSITE" id="PS00175">
    <property type="entry name" value="PG_MUTASE"/>
    <property type="match status" value="1"/>
</dbReference>
<name>A0A9P8Q0X2_WICPI</name>
<evidence type="ECO:0000256" key="4">
    <source>
        <dbReference type="ARBA" id="ARBA00023152"/>
    </source>
</evidence>
<feature type="site" description="Transition state stabilizer" evidence="8">
    <location>
        <position position="266"/>
    </location>
</feature>
<feature type="binding site" evidence="7">
    <location>
        <begin position="267"/>
        <end position="268"/>
    </location>
    <ligand>
        <name>substrate</name>
    </ligand>
</feature>
<protein>
    <recommendedName>
        <fullName evidence="9">Phosphoglycerate mutase</fullName>
        <ecNumber evidence="9">5.4.2.11</ecNumber>
    </recommendedName>
</protein>
<dbReference type="PANTHER" id="PTHR11931">
    <property type="entry name" value="PHOSPHOGLYCERATE MUTASE"/>
    <property type="match status" value="1"/>
</dbReference>
<dbReference type="GO" id="GO:0004619">
    <property type="term" value="F:phosphoglycerate mutase activity"/>
    <property type="evidence" value="ECO:0007669"/>
    <property type="project" value="UniProtKB-EC"/>
</dbReference>
<feature type="binding site" evidence="7">
    <location>
        <begin position="92"/>
        <end position="99"/>
    </location>
    <ligand>
        <name>substrate</name>
    </ligand>
</feature>
<dbReference type="InterPro" id="IPR005952">
    <property type="entry name" value="Phosphogly_mut1"/>
</dbReference>
<dbReference type="SUPFAM" id="SSF53254">
    <property type="entry name" value="Phosphoglycerate mutase-like"/>
    <property type="match status" value="1"/>
</dbReference>
<dbReference type="EMBL" id="JAEUBG010004206">
    <property type="protein sequence ID" value="KAH3681802.1"/>
    <property type="molecule type" value="Genomic_DNA"/>
</dbReference>
<comment type="catalytic activity">
    <reaction evidence="1 9">
        <text>(2R)-2-phosphoglycerate = (2R)-3-phosphoglycerate</text>
        <dbReference type="Rhea" id="RHEA:15901"/>
        <dbReference type="ChEBI" id="CHEBI:58272"/>
        <dbReference type="ChEBI" id="CHEBI:58289"/>
        <dbReference type="EC" id="5.4.2.11"/>
    </reaction>
</comment>
<keyword evidence="4 9" id="KW-0324">Glycolysis</keyword>
<evidence type="ECO:0000256" key="3">
    <source>
        <dbReference type="ARBA" id="ARBA00006717"/>
    </source>
</evidence>
<evidence type="ECO:0000256" key="6">
    <source>
        <dbReference type="PIRSR" id="PIRSR613078-1"/>
    </source>
</evidence>
<keyword evidence="11" id="KW-1185">Reference proteome</keyword>
<feature type="binding site" evidence="7">
    <location>
        <begin position="171"/>
        <end position="174"/>
    </location>
    <ligand>
        <name>substrate</name>
    </ligand>
</feature>
<dbReference type="EC" id="5.4.2.11" evidence="9"/>
<dbReference type="NCBIfam" id="TIGR01258">
    <property type="entry name" value="pgm_1"/>
    <property type="match status" value="1"/>
</dbReference>
<dbReference type="NCBIfam" id="NF010718">
    <property type="entry name" value="PRK14120.1"/>
    <property type="match status" value="1"/>
</dbReference>
<organism evidence="10 11">
    <name type="scientific">Wickerhamomyces pijperi</name>
    <name type="common">Yeast</name>
    <name type="synonym">Pichia pijperi</name>
    <dbReference type="NCBI Taxonomy" id="599730"/>
    <lineage>
        <taxon>Eukaryota</taxon>
        <taxon>Fungi</taxon>
        <taxon>Dikarya</taxon>
        <taxon>Ascomycota</taxon>
        <taxon>Saccharomycotina</taxon>
        <taxon>Saccharomycetes</taxon>
        <taxon>Phaffomycetales</taxon>
        <taxon>Wickerhamomycetaceae</taxon>
        <taxon>Wickerhamomyces</taxon>
    </lineage>
</organism>
<evidence type="ECO:0000256" key="9">
    <source>
        <dbReference type="RuleBase" id="RU004511"/>
    </source>
</evidence>
<dbReference type="InterPro" id="IPR013078">
    <property type="entry name" value="His_Pase_superF_clade-1"/>
</dbReference>
<accession>A0A9P8Q0X2</accession>
<dbReference type="SMART" id="SM00855">
    <property type="entry name" value="PGAM"/>
    <property type="match status" value="1"/>
</dbReference>
<evidence type="ECO:0000313" key="10">
    <source>
        <dbReference type="EMBL" id="KAH3681802.1"/>
    </source>
</evidence>
<comment type="pathway">
    <text evidence="2 9">Carbohydrate degradation; glycolysis; pyruvate from D-glyceraldehyde 3-phosphate: step 3/5.</text>
</comment>
<dbReference type="FunFam" id="3.40.50.1240:FF:000012">
    <property type="entry name" value="Phosphoglycerate mutase 1"/>
    <property type="match status" value="1"/>
</dbReference>
<comment type="caution">
    <text evidence="10">The sequence shown here is derived from an EMBL/GenBank/DDBJ whole genome shotgun (WGS) entry which is preliminary data.</text>
</comment>
<dbReference type="NCBIfam" id="NF010713">
    <property type="entry name" value="PRK14115.1"/>
    <property type="match status" value="1"/>
</dbReference>
<dbReference type="CDD" id="cd07067">
    <property type="entry name" value="HP_PGM_like"/>
    <property type="match status" value="1"/>
</dbReference>
<feature type="binding site" evidence="7">
    <location>
        <position position="182"/>
    </location>
    <ligand>
        <name>substrate</name>
    </ligand>
</feature>
<evidence type="ECO:0000256" key="5">
    <source>
        <dbReference type="ARBA" id="ARBA00023235"/>
    </source>
</evidence>
<feature type="active site" description="Proton donor/acceptor" evidence="6">
    <location>
        <position position="171"/>
    </location>
</feature>
<dbReference type="OrthoDB" id="4818801at2759"/>
<evidence type="ECO:0000256" key="7">
    <source>
        <dbReference type="PIRSR" id="PIRSR613078-2"/>
    </source>
</evidence>
<feature type="active site" description="Tele-phosphohistidine intermediate" evidence="6">
    <location>
        <position position="93"/>
    </location>
</feature>
<gene>
    <name evidence="10" type="ORF">WICPIJ_007241</name>
</gene>